<reference evidence="2 3" key="1">
    <citation type="submission" date="2016-11" db="EMBL/GenBank/DDBJ databases">
        <authorList>
            <person name="Jaros S."/>
            <person name="Januszkiewicz K."/>
            <person name="Wedrychowicz H."/>
        </authorList>
    </citation>
    <scope>NUCLEOTIDE SEQUENCE [LARGE SCALE GENOMIC DNA]</scope>
    <source>
        <strain evidence="2 3">DSM 10068</strain>
    </source>
</reference>
<keyword evidence="3" id="KW-1185">Reference proteome</keyword>
<dbReference type="Proteomes" id="UP000183995">
    <property type="component" value="Unassembled WGS sequence"/>
</dbReference>
<dbReference type="AlphaFoldDB" id="A0A1M5TD52"/>
<dbReference type="InterPro" id="IPR000257">
    <property type="entry name" value="Uroporphyrinogen_deCOase"/>
</dbReference>
<feature type="domain" description="Uroporphyrinogen decarboxylase (URO-D)" evidence="1">
    <location>
        <begin position="211"/>
        <end position="413"/>
    </location>
</feature>
<dbReference type="Gene3D" id="3.20.20.210">
    <property type="match status" value="1"/>
</dbReference>
<name>A0A1M5TD52_9FIRM</name>
<organism evidence="2 3">
    <name type="scientific">Sporobacter termitidis DSM 10068</name>
    <dbReference type="NCBI Taxonomy" id="1123282"/>
    <lineage>
        <taxon>Bacteria</taxon>
        <taxon>Bacillati</taxon>
        <taxon>Bacillota</taxon>
        <taxon>Clostridia</taxon>
        <taxon>Eubacteriales</taxon>
        <taxon>Oscillospiraceae</taxon>
        <taxon>Sporobacter</taxon>
    </lineage>
</organism>
<gene>
    <name evidence="2" type="ORF">SAMN02745823_00040</name>
</gene>
<evidence type="ECO:0000313" key="2">
    <source>
        <dbReference type="EMBL" id="SHH48611.1"/>
    </source>
</evidence>
<accession>A0A1M5TD52</accession>
<protein>
    <submittedName>
        <fullName evidence="2">Uroporphyrinogen decarboxylase (URO-D)</fullName>
    </submittedName>
</protein>
<evidence type="ECO:0000313" key="3">
    <source>
        <dbReference type="Proteomes" id="UP000183995"/>
    </source>
</evidence>
<dbReference type="STRING" id="1123282.SAMN02745823_00040"/>
<sequence length="414" mass="46529">MDQKSAMSTFDERIQLVNRAISLEETGKIPFVPFFSSVMQRLNGSSYKDIYYNYKQAGDATIKFYEQYPACDAHCFLGFTSGRANEAAGTSIIDWPGRPGTIVSDYSSHQVLEREFMAPEEYRELLDDYTGFMMRKYLPRVYSNLQGVSGITYTPTVVLSTSLLAPMYSPAALEVYKTLAEVAKLDADAAAASGEYNAKLAAMGLPPFFSGLSEAPFDILGDYFRGTVGLMMDLFEYEDEIIAACDMFADQQIAALQYFKTAPLPVKRVFFPLHKGMDGFMSPAQYEKLYWKPLKKIFMALIDMGVTPILYTEGRYNSRLEQLIDVPKGKVIYHFEDVDMKRAKEVVGKVACITGNLPVAMLEFGKKEQVSDYCKFLIDTCAPGGGYIFDFNGSLENTKKENLDAMFEAFAKYR</sequence>
<dbReference type="SUPFAM" id="SSF51726">
    <property type="entry name" value="UROD/MetE-like"/>
    <property type="match status" value="1"/>
</dbReference>
<dbReference type="RefSeq" id="WP_073075643.1">
    <property type="nucleotide sequence ID" value="NZ_FQXV01000001.1"/>
</dbReference>
<dbReference type="InterPro" id="IPR038071">
    <property type="entry name" value="UROD/MetE-like_sf"/>
</dbReference>
<dbReference type="Pfam" id="PF01208">
    <property type="entry name" value="URO-D"/>
    <property type="match status" value="1"/>
</dbReference>
<dbReference type="PANTHER" id="PTHR47099:SF1">
    <property type="entry name" value="METHYLCOBAMIDE:COM METHYLTRANSFERASE MTBA"/>
    <property type="match status" value="1"/>
</dbReference>
<dbReference type="InterPro" id="IPR052024">
    <property type="entry name" value="Methanogen_methyltrans"/>
</dbReference>
<evidence type="ECO:0000259" key="1">
    <source>
        <dbReference type="Pfam" id="PF01208"/>
    </source>
</evidence>
<dbReference type="EMBL" id="FQXV01000001">
    <property type="protein sequence ID" value="SHH48611.1"/>
    <property type="molecule type" value="Genomic_DNA"/>
</dbReference>
<dbReference type="GO" id="GO:0006779">
    <property type="term" value="P:porphyrin-containing compound biosynthetic process"/>
    <property type="evidence" value="ECO:0007669"/>
    <property type="project" value="InterPro"/>
</dbReference>
<dbReference type="OrthoDB" id="9813603at2"/>
<proteinExistence type="predicted"/>
<dbReference type="PANTHER" id="PTHR47099">
    <property type="entry name" value="METHYLCOBAMIDE:COM METHYLTRANSFERASE MTBA"/>
    <property type="match status" value="1"/>
</dbReference>
<dbReference type="GO" id="GO:0004853">
    <property type="term" value="F:uroporphyrinogen decarboxylase activity"/>
    <property type="evidence" value="ECO:0007669"/>
    <property type="project" value="InterPro"/>
</dbReference>